<dbReference type="InterPro" id="IPR030959">
    <property type="entry name" value="GWxTD_dom"/>
</dbReference>
<gene>
    <name evidence="3" type="ORF">ACFPT7_06475</name>
</gene>
<keyword evidence="4" id="KW-1185">Reference proteome</keyword>
<sequence length="603" mass="67148">MQQTVRTVSGSAWRGPVMLALGLGLLGVAPMSALAWAGQEQAAQQTTGGTATVTSGQAGSSDGTRQELPKPEGVDPLKRPLSDKQKITRQKELHQELSDTYKTWLNQDVAYIISDEERKAFKNLSNDEERDAFIENFWQRRNPNPDSPENEYRDEHYRRIEYANEHFAAGKPGWKTDRGHIYIAFGKPDSIESHPAGGSYDRPMDEGGGETSTFPFETWHYRYLEGIGDNIDIEFVDTCMCGDYHFTIDRSEKDALLHVPGAGETLYEQMGQAKKADRFKGGIENLGNGPMSAGTEGKEFDRIELAAKLFAPPPVKFKDLESFISDHKLITGPIFPFDVRTDFVRVTEDAVLVPITLQIKNKDITFNTKDGVAHGVVNILGKVSTITHKVVQTFEDTVEVDEPAELLQQAMNQQKVYWKALPLRPGVYRLDIGIKDVNNPDHVGIYSQSISVPKFDDEKLSTSSLILADSMYKVPSQTIGAGNFILGNMYVRPRVSPNAATPVTFHRDQKLNFWMQVYNLGIDDKTKSNAATVTYEIQDAASDKVLLETHEDSKDVSAHSDQLTMDRTVPLAGLQPGKYKVVIRVNDSISKQEIAQSAPFVVE</sequence>
<evidence type="ECO:0000259" key="2">
    <source>
        <dbReference type="Pfam" id="PF20094"/>
    </source>
</evidence>
<feature type="domain" description="GWxTD" evidence="2">
    <location>
        <begin position="104"/>
        <end position="194"/>
    </location>
</feature>
<reference evidence="4" key="1">
    <citation type="journal article" date="2019" name="Int. J. Syst. Evol. Microbiol.">
        <title>The Global Catalogue of Microorganisms (GCM) 10K type strain sequencing project: providing services to taxonomists for standard genome sequencing and annotation.</title>
        <authorList>
            <consortium name="The Broad Institute Genomics Platform"/>
            <consortium name="The Broad Institute Genome Sequencing Center for Infectious Disease"/>
            <person name="Wu L."/>
            <person name="Ma J."/>
        </authorList>
    </citation>
    <scope>NUCLEOTIDE SEQUENCE [LARGE SCALE GENOMIC DNA]</scope>
    <source>
        <strain evidence="4">JCM 4087</strain>
    </source>
</reference>
<protein>
    <submittedName>
        <fullName evidence="3">GWxTD domain-containing protein</fullName>
    </submittedName>
</protein>
<accession>A0ABW1EDI6</accession>
<dbReference type="RefSeq" id="WP_263337790.1">
    <property type="nucleotide sequence ID" value="NZ_JAGSYH010000004.1"/>
</dbReference>
<dbReference type="NCBIfam" id="TIGR04514">
    <property type="entry name" value="GWxTD_dom"/>
    <property type="match status" value="1"/>
</dbReference>
<evidence type="ECO:0000256" key="1">
    <source>
        <dbReference type="SAM" id="MobiDB-lite"/>
    </source>
</evidence>
<feature type="compositionally biased region" description="Low complexity" evidence="1">
    <location>
        <begin position="45"/>
        <end position="61"/>
    </location>
</feature>
<evidence type="ECO:0000313" key="3">
    <source>
        <dbReference type="EMBL" id="MFC5861931.1"/>
    </source>
</evidence>
<dbReference type="EMBL" id="JBHSPH010000002">
    <property type="protein sequence ID" value="MFC5861931.1"/>
    <property type="molecule type" value="Genomic_DNA"/>
</dbReference>
<dbReference type="Pfam" id="PF20094">
    <property type="entry name" value="GWxTD_dom"/>
    <property type="match status" value="1"/>
</dbReference>
<evidence type="ECO:0000313" key="4">
    <source>
        <dbReference type="Proteomes" id="UP001596091"/>
    </source>
</evidence>
<feature type="region of interest" description="Disordered" evidence="1">
    <location>
        <begin position="45"/>
        <end position="85"/>
    </location>
</feature>
<feature type="compositionally biased region" description="Basic and acidic residues" evidence="1">
    <location>
        <begin position="64"/>
        <end position="85"/>
    </location>
</feature>
<name>A0ABW1EDI6_9BACT</name>
<comment type="caution">
    <text evidence="3">The sequence shown here is derived from an EMBL/GenBank/DDBJ whole genome shotgun (WGS) entry which is preliminary data.</text>
</comment>
<proteinExistence type="predicted"/>
<organism evidence="3 4">
    <name type="scientific">Acidicapsa dinghuensis</name>
    <dbReference type="NCBI Taxonomy" id="2218256"/>
    <lineage>
        <taxon>Bacteria</taxon>
        <taxon>Pseudomonadati</taxon>
        <taxon>Acidobacteriota</taxon>
        <taxon>Terriglobia</taxon>
        <taxon>Terriglobales</taxon>
        <taxon>Acidobacteriaceae</taxon>
        <taxon>Acidicapsa</taxon>
    </lineage>
</organism>
<dbReference type="Proteomes" id="UP001596091">
    <property type="component" value="Unassembled WGS sequence"/>
</dbReference>